<evidence type="ECO:0008006" key="4">
    <source>
        <dbReference type="Google" id="ProtNLM"/>
    </source>
</evidence>
<dbReference type="EMBL" id="BHVY01000009">
    <property type="protein sequence ID" value="GIJ92155.1"/>
    <property type="molecule type" value="Genomic_DNA"/>
</dbReference>
<reference evidence="2 3" key="1">
    <citation type="submission" date="2018-10" db="EMBL/GenBank/DDBJ databases">
        <title>Pan-genome distribution and transcriptional activeness of fungal secondary metabolism genes in Aspergillus section Fumigati.</title>
        <authorList>
            <person name="Takahashi H."/>
            <person name="Umemura M."/>
            <person name="Ninomiya A."/>
            <person name="Kusuya Y."/>
            <person name="Urayama S."/>
            <person name="Shimizu M."/>
            <person name="Watanabe A."/>
            <person name="Kamei K."/>
            <person name="Yaguchi T."/>
            <person name="Hagiwara D."/>
        </authorList>
    </citation>
    <scope>NUCLEOTIDE SEQUENCE [LARGE SCALE GENOMIC DNA]</scope>
    <source>
        <strain evidence="2 3">IFM 55266</strain>
    </source>
</reference>
<sequence length="1084" mass="118741">MTPSNDISATYAVGSSTHGYQVQLRTDQITINQDLDSTKPSILIYAETVVIASDITLEAIETELGASVPRNLLICCNHLILGLDRISINVCGKSQHQAITDQTGADGENGGSIILCVESLEHDQLGHIGDDNKNHGLFLNAWGGEGGMGADMVEEGQAGKDGGNGGNGGTVKIFYGNGALTALKALRQDPPPKEPRWAAKARRLQNTLLAGLDDVYKGHSFEPTNLNALSNTVSDYRDLFTACSALQTSLTAMLSLQPPVPASLKTGGSNLLVELQKILLSSTGPSDSATIRSQAKDLAQGIDAFIQSGLSTSADELVSRINESMSTFNAQPDTQLDNELAAVERDCSAMISNMDTRARDHTVNVSKGHGGRAGNGDINVPPGKRGIDGSNGNVFVTDLQFSGSPEDLKIDEVIAQPDQCQMLLNTADNSFIKGDDSSRALAAGLYSRLTDRLAFVPALMDEGKEETALYQAYATAEENGLTVSTFTQLQSIYQQAGARLGLILTGRDLFGHDEYWVPRLSYQYFDDRYTELSAHLKEAEQKFSEYEDALNNSRSTKSFLEDSISVADTRAKNAEAQIAMLTDENGPMNTSKFQIGSFTPILKNKRGEIKGEVATIISDIQHSLNMDPGHFLDALSAIAMAPEKLNIGVQVFQAGMKTMTEAHSIKGEDVNTKYVVSQITQCGDTIQSLEEGYNTLSDGSIEVDDPGAAKLLMAENDLENLVTEFQSAIPEKHRDTLIKSLNEYVSYIKQRNNAVMTYNACIHLLYQAEKDKRYYTAQGQDLKSKKEEIDPTLPAITFWLKKSLNDLRLDCLRVLNYGGHALRFWGLVDIPLGFQGDGTFPDSIQINRYKDQLDNNKETGLNELSDPTMMIPGDDSNPKRGVFYKLTDGERNVLLDGLKDPDAPGYKIYQVVLQNIVPAYRTSVVDTNPFANCANVRIHQVRVWLPKARVTQPDGIPKLRVDFVQYGDETVVPTQWTPKDRPISIACRHASVGGWSTYNTRGIDSLDDITKATDMDVQDLAQGCFTNKSKMSAELMAPIGPFATWEITIYGRNHESVNFDQVDDVWVEFWVTAMKFKDRPSAKS</sequence>
<proteinExistence type="predicted"/>
<dbReference type="OrthoDB" id="10016792at2759"/>
<organism evidence="2 3">
    <name type="scientific">Aspergillus pseudoviridinutans</name>
    <dbReference type="NCBI Taxonomy" id="1517512"/>
    <lineage>
        <taxon>Eukaryota</taxon>
        <taxon>Fungi</taxon>
        <taxon>Dikarya</taxon>
        <taxon>Ascomycota</taxon>
        <taxon>Pezizomycotina</taxon>
        <taxon>Eurotiomycetes</taxon>
        <taxon>Eurotiomycetidae</taxon>
        <taxon>Eurotiales</taxon>
        <taxon>Aspergillaceae</taxon>
        <taxon>Aspergillus</taxon>
        <taxon>Aspergillus subgen. Fumigati</taxon>
    </lineage>
</organism>
<keyword evidence="1" id="KW-0175">Coiled coil</keyword>
<dbReference type="AlphaFoldDB" id="A0A9P3F0S1"/>
<evidence type="ECO:0000313" key="2">
    <source>
        <dbReference type="EMBL" id="GIJ92155.1"/>
    </source>
</evidence>
<evidence type="ECO:0000313" key="3">
    <source>
        <dbReference type="Proteomes" id="UP001043456"/>
    </source>
</evidence>
<accession>A0A9P3F0S1</accession>
<dbReference type="RefSeq" id="XP_043162901.1">
    <property type="nucleotide sequence ID" value="XM_043306966.1"/>
</dbReference>
<name>A0A9P3F0S1_9EURO</name>
<gene>
    <name evidence="2" type="ORF">Asppvi_011131</name>
</gene>
<protein>
    <recommendedName>
        <fullName evidence="4">Serine protein kinase</fullName>
    </recommendedName>
</protein>
<dbReference type="GeneID" id="67009740"/>
<dbReference type="Proteomes" id="UP001043456">
    <property type="component" value="Unassembled WGS sequence"/>
</dbReference>
<evidence type="ECO:0000256" key="1">
    <source>
        <dbReference type="SAM" id="Coils"/>
    </source>
</evidence>
<feature type="coiled-coil region" evidence="1">
    <location>
        <begin position="529"/>
        <end position="584"/>
    </location>
</feature>
<keyword evidence="3" id="KW-1185">Reference proteome</keyword>
<comment type="caution">
    <text evidence="2">The sequence shown here is derived from an EMBL/GenBank/DDBJ whole genome shotgun (WGS) entry which is preliminary data.</text>
</comment>